<feature type="transmembrane region" description="Helical" evidence="11">
    <location>
        <begin position="161"/>
        <end position="181"/>
    </location>
</feature>
<feature type="transmembrane region" description="Helical" evidence="11">
    <location>
        <begin position="669"/>
        <end position="688"/>
    </location>
</feature>
<feature type="compositionally biased region" description="Polar residues" evidence="10">
    <location>
        <begin position="783"/>
        <end position="795"/>
    </location>
</feature>
<keyword evidence="3" id="KW-0050">Antiport</keyword>
<keyword evidence="4" id="KW-1003">Cell membrane</keyword>
<feature type="transmembrane region" description="Helical" evidence="11">
    <location>
        <begin position="440"/>
        <end position="458"/>
    </location>
</feature>
<protein>
    <submittedName>
        <fullName evidence="16">NADH dehydrogenase (Quinone)</fullName>
        <ecNumber evidence="16">1.6.99.5</ecNumber>
    </submittedName>
</protein>
<dbReference type="GO" id="GO:0016491">
    <property type="term" value="F:oxidoreductase activity"/>
    <property type="evidence" value="ECO:0007669"/>
    <property type="project" value="UniProtKB-KW"/>
</dbReference>
<dbReference type="Pfam" id="PF00662">
    <property type="entry name" value="Proton_antipo_N"/>
    <property type="match status" value="1"/>
</dbReference>
<dbReference type="InterPro" id="IPR001516">
    <property type="entry name" value="Proton_antipo_N"/>
</dbReference>
<evidence type="ECO:0000256" key="3">
    <source>
        <dbReference type="ARBA" id="ARBA00022449"/>
    </source>
</evidence>
<feature type="transmembrane region" description="Helical" evidence="11">
    <location>
        <begin position="556"/>
        <end position="572"/>
    </location>
</feature>
<dbReference type="Pfam" id="PF00361">
    <property type="entry name" value="Proton_antipo_M"/>
    <property type="match status" value="1"/>
</dbReference>
<dbReference type="eggNOG" id="COG1009">
    <property type="taxonomic scope" value="Bacteria"/>
</dbReference>
<feature type="compositionally biased region" description="Low complexity" evidence="10">
    <location>
        <begin position="807"/>
        <end position="818"/>
    </location>
</feature>
<feature type="transmembrane region" description="Helical" evidence="11">
    <location>
        <begin position="728"/>
        <end position="746"/>
    </location>
</feature>
<feature type="transmembrane region" description="Helical" evidence="11">
    <location>
        <begin position="73"/>
        <end position="94"/>
    </location>
</feature>
<dbReference type="KEGG" id="dpt:Deipr_0289"/>
<comment type="subcellular location">
    <subcellularLocation>
        <location evidence="1">Cell membrane</location>
        <topology evidence="1">Multi-pass membrane protein</topology>
    </subcellularLocation>
    <subcellularLocation>
        <location evidence="9">Membrane</location>
        <topology evidence="9">Multi-pass membrane protein</topology>
    </subcellularLocation>
</comment>
<evidence type="ECO:0000256" key="2">
    <source>
        <dbReference type="ARBA" id="ARBA00022448"/>
    </source>
</evidence>
<dbReference type="GO" id="GO:0015297">
    <property type="term" value="F:antiporter activity"/>
    <property type="evidence" value="ECO:0007669"/>
    <property type="project" value="UniProtKB-KW"/>
</dbReference>
<dbReference type="GO" id="GO:0005886">
    <property type="term" value="C:plasma membrane"/>
    <property type="evidence" value="ECO:0007669"/>
    <property type="project" value="UniProtKB-SubCell"/>
</dbReference>
<dbReference type="InterPro" id="IPR050616">
    <property type="entry name" value="CPA3_Na-H_Antiporter_A"/>
</dbReference>
<feature type="transmembrane region" description="Helical" evidence="11">
    <location>
        <begin position="318"/>
        <end position="338"/>
    </location>
</feature>
<feature type="domain" description="NADH:quinone oxidoreductase/Mrp antiporter transmembrane" evidence="12">
    <location>
        <begin position="123"/>
        <end position="411"/>
    </location>
</feature>
<feature type="transmembrane region" description="Helical" evidence="11">
    <location>
        <begin position="484"/>
        <end position="507"/>
    </location>
</feature>
<feature type="transmembrane region" description="Helical" evidence="11">
    <location>
        <begin position="292"/>
        <end position="312"/>
    </location>
</feature>
<dbReference type="RefSeq" id="WP_013614071.1">
    <property type="nucleotide sequence ID" value="NC_015161.1"/>
</dbReference>
<feature type="transmembrane region" description="Helical" evidence="11">
    <location>
        <begin position="397"/>
        <end position="419"/>
    </location>
</feature>
<sequence length="827" mass="89124">MILAVFFPFLMAAVAAWAGLRLGRRTGYLAALGFLPALLLALPLSGMPAAAPLREAIAWVPTLGLELGFRGDGFSLLFAVLIGVIGTLASLYSVSYLSSNERFARFYAYLLLFGGSMLGLVLSDNLIGLFGFWEMTSITSFLLIGLWHARAAARDGAIKAFLVSALGGLALLAAVAIIGTAGGSYNLSEIDLGALQASPLFIPAMLLTLLAAFTKSAQLPFHLWLPTAMEAPTPVSAFLHSATMVKAGVFLVAKFGLLFGGHPLWAAIIVPVGLATMTWGSYLALRQTDLKALLAFSTISQLGLLMSLYGLADPEGRFAGTAHLLNHAAFKAALFFVVGIIDHETGTREIPQLGGLRRVFPVTFVLAVLAALSMAGLPPLGGFISKELFFEAMIHHGLPFILVAVVGSALTIAYTVRFMSVWFGDLRHPGKERPERPTDAILAPAALLVGAAVLFGLWPQSVEELAGKASAMLQFAEYHPHLSLWHGVTPALVATLVTWAIAAFVWWRRDEFARIQQRLTPSWNANTMYYGFREWLDIVATAVILRTQGLALPSQLRWTLIAAFTLGGYAILRAPPQFRLELDVSFSLILIVTLLVAGAIGVSLSRNRLTAVVLMGLTGFGSSAAFLAFRAPDLALTQMIIETVTVILFLLAFRYMPGIRALARTRTQYLVDLGIALSAGVGIMAYLLSVRPGLAESISPYYLQHSYTGGGGNNVVNVTLVDFRGFDTMGEITVVGMVGLAVLALLRLGKPGHAQPEYDTADPTANMALIPTRQEREHIRQQLIESGTLSAPQTLRTRRAERRDQKNQQNQQSRGQSQGKRRKGGPQ</sequence>
<feature type="transmembrane region" description="Helical" evidence="11">
    <location>
        <begin position="584"/>
        <end position="602"/>
    </location>
</feature>
<dbReference type="PRINTS" id="PR01434">
    <property type="entry name" value="NADHDHGNASE5"/>
</dbReference>
<evidence type="ECO:0000259" key="13">
    <source>
        <dbReference type="Pfam" id="PF00662"/>
    </source>
</evidence>
<feature type="transmembrane region" description="Helical" evidence="11">
    <location>
        <begin position="201"/>
        <end position="225"/>
    </location>
</feature>
<dbReference type="Pfam" id="PF13244">
    <property type="entry name" value="MbhD"/>
    <property type="match status" value="1"/>
</dbReference>
<evidence type="ECO:0000259" key="14">
    <source>
        <dbReference type="Pfam" id="PF13244"/>
    </source>
</evidence>
<name>F0RJC1_DEIPM</name>
<dbReference type="InterPro" id="IPR025383">
    <property type="entry name" value="MrpA_C/MbhD"/>
</dbReference>
<dbReference type="AlphaFoldDB" id="F0RJC1"/>
<feature type="transmembrane region" description="Helical" evidence="11">
    <location>
        <begin position="106"/>
        <end position="123"/>
    </location>
</feature>
<evidence type="ECO:0000256" key="10">
    <source>
        <dbReference type="SAM" id="MobiDB-lite"/>
    </source>
</evidence>
<reference evidence="16 17" key="2">
    <citation type="journal article" date="2012" name="Stand. Genomic Sci.">
        <title>Complete genome sequence of the orange-red pigmented, radioresistant Deinococcus proteolyticus type strain (MRP(T)).</title>
        <authorList>
            <person name="Copeland A."/>
            <person name="Zeytun A."/>
            <person name="Yassawong M."/>
            <person name="Nolan M."/>
            <person name="Lucas S."/>
            <person name="Hammon N."/>
            <person name="Deshpande S."/>
            <person name="Cheng J.F."/>
            <person name="Han C."/>
            <person name="Tapia R."/>
            <person name="Goodwin L.A."/>
            <person name="Pitluck S."/>
            <person name="Mavromatis K."/>
            <person name="Liolios K."/>
            <person name="Pagani I."/>
            <person name="Ivanova N."/>
            <person name="Mikhailova N."/>
            <person name="Pati A."/>
            <person name="Chen A."/>
            <person name="Palaniappan K."/>
            <person name="Land M."/>
            <person name="Hauser L."/>
            <person name="Jeffries C.D."/>
            <person name="Brambilla E.M."/>
            <person name="Rohde M."/>
            <person name="Sikorski J."/>
            <person name="Pukall R."/>
            <person name="Goker M."/>
            <person name="Detter J.C."/>
            <person name="Woyke T."/>
            <person name="Bristow J."/>
            <person name="Eisen J.A."/>
            <person name="Markowitz V."/>
            <person name="Hugenholtz P."/>
            <person name="Kyrpides N.C."/>
            <person name="Klenk H.P."/>
            <person name="Lapidus A."/>
        </authorList>
    </citation>
    <scope>NUCLEOTIDE SEQUENCE [LARGE SCALE GENOMIC DNA]</scope>
    <source>
        <strain evidence="17">ATCC 35074 / DSM 20540 / JCM 6276 / NBRC 101906 / NCIMB 13154 / VKM Ac-1939 / CCM 2703 / MRP</strain>
    </source>
</reference>
<evidence type="ECO:0000313" key="16">
    <source>
        <dbReference type="EMBL" id="ADY25462.1"/>
    </source>
</evidence>
<feature type="domain" description="NADH-Ubiquinone oxidoreductase (complex I) chain 5 N-terminal" evidence="13">
    <location>
        <begin position="62"/>
        <end position="107"/>
    </location>
</feature>
<evidence type="ECO:0000256" key="4">
    <source>
        <dbReference type="ARBA" id="ARBA00022475"/>
    </source>
</evidence>
<evidence type="ECO:0000259" key="12">
    <source>
        <dbReference type="Pfam" id="PF00361"/>
    </source>
</evidence>
<feature type="region of interest" description="Disordered" evidence="10">
    <location>
        <begin position="783"/>
        <end position="827"/>
    </location>
</feature>
<dbReference type="HOGENOM" id="CLU_007100_2_0_0"/>
<dbReference type="GO" id="GO:0006811">
    <property type="term" value="P:monoatomic ion transport"/>
    <property type="evidence" value="ECO:0007669"/>
    <property type="project" value="UniProtKB-KW"/>
</dbReference>
<keyword evidence="16" id="KW-0560">Oxidoreductase</keyword>
<dbReference type="Pfam" id="PF20501">
    <property type="entry name" value="MbhE"/>
    <property type="match status" value="1"/>
</dbReference>
<feature type="transmembrane region" description="Helical" evidence="11">
    <location>
        <begin position="359"/>
        <end position="377"/>
    </location>
</feature>
<evidence type="ECO:0000256" key="6">
    <source>
        <dbReference type="ARBA" id="ARBA00022989"/>
    </source>
</evidence>
<proteinExistence type="predicted"/>
<dbReference type="InterPro" id="IPR001750">
    <property type="entry name" value="ND/Mrp_TM"/>
</dbReference>
<evidence type="ECO:0000313" key="17">
    <source>
        <dbReference type="Proteomes" id="UP000007718"/>
    </source>
</evidence>
<evidence type="ECO:0000256" key="8">
    <source>
        <dbReference type="ARBA" id="ARBA00023136"/>
    </source>
</evidence>
<feature type="transmembrane region" description="Helical" evidence="11">
    <location>
        <begin position="29"/>
        <end position="53"/>
    </location>
</feature>
<reference evidence="17" key="1">
    <citation type="submission" date="2011-02" db="EMBL/GenBank/DDBJ databases">
        <title>The complete sequence of chromosome of Deinococcus proteolyticus DSM 20540.</title>
        <authorList>
            <consortium name="US DOE Joint Genome Institute (JGI-PGF)"/>
            <person name="Lucas S."/>
            <person name="Copeland A."/>
            <person name="Lapidus A."/>
            <person name="Bruce D."/>
            <person name="Goodwin L."/>
            <person name="Pitluck S."/>
            <person name="Kyrpides N."/>
            <person name="Mavromatis K."/>
            <person name="Pagani I."/>
            <person name="Ivanova N."/>
            <person name="Ovchinnikova G."/>
            <person name="Zeytun A."/>
            <person name="Detter J.C."/>
            <person name="Han C."/>
            <person name="Land M."/>
            <person name="Hauser L."/>
            <person name="Markowitz V."/>
            <person name="Cheng J.-F."/>
            <person name="Hugenholtz P."/>
            <person name="Woyke T."/>
            <person name="Wu D."/>
            <person name="Pukall R."/>
            <person name="Steenblock K."/>
            <person name="Brambilla E."/>
            <person name="Klenk H.-P."/>
            <person name="Eisen J.A."/>
        </authorList>
    </citation>
    <scope>NUCLEOTIDE SEQUENCE [LARGE SCALE GENOMIC DNA]</scope>
    <source>
        <strain evidence="17">ATCC 35074 / DSM 20540 / JCM 6276 / NBRC 101906 / NCIMB 13154 / VKM Ac-1939 / CCM 2703 / MRP</strain>
    </source>
</reference>
<evidence type="ECO:0000256" key="5">
    <source>
        <dbReference type="ARBA" id="ARBA00022692"/>
    </source>
</evidence>
<dbReference type="OrthoDB" id="9807568at2"/>
<feature type="domain" description="MrpA C-terminal/MbhD" evidence="14">
    <location>
        <begin position="594"/>
        <end position="657"/>
    </location>
</feature>
<evidence type="ECO:0000259" key="15">
    <source>
        <dbReference type="Pfam" id="PF20501"/>
    </source>
</evidence>
<dbReference type="Proteomes" id="UP000007718">
    <property type="component" value="Chromosome"/>
</dbReference>
<feature type="transmembrane region" description="Helical" evidence="11">
    <location>
        <begin position="6"/>
        <end position="22"/>
    </location>
</feature>
<dbReference type="InterPro" id="IPR046806">
    <property type="entry name" value="MrpA_C/MbhE"/>
</dbReference>
<evidence type="ECO:0000256" key="9">
    <source>
        <dbReference type="RuleBase" id="RU000320"/>
    </source>
</evidence>
<dbReference type="PANTHER" id="PTHR43373:SF1">
    <property type="entry name" value="NA(+)_H(+) ANTIPORTER SUBUNIT A"/>
    <property type="match status" value="1"/>
</dbReference>
<feature type="domain" description="MrpA C-terminal/MbhE" evidence="15">
    <location>
        <begin position="671"/>
        <end position="752"/>
    </location>
</feature>
<keyword evidence="5 9" id="KW-0812">Transmembrane</keyword>
<keyword evidence="7" id="KW-0406">Ion transport</keyword>
<keyword evidence="6 11" id="KW-1133">Transmembrane helix</keyword>
<dbReference type="EMBL" id="CP002536">
    <property type="protein sequence ID" value="ADY25462.1"/>
    <property type="molecule type" value="Genomic_DNA"/>
</dbReference>
<dbReference type="STRING" id="693977.Deipr_0289"/>
<evidence type="ECO:0000256" key="7">
    <source>
        <dbReference type="ARBA" id="ARBA00023065"/>
    </source>
</evidence>
<evidence type="ECO:0000256" key="1">
    <source>
        <dbReference type="ARBA" id="ARBA00004651"/>
    </source>
</evidence>
<feature type="transmembrane region" description="Helical" evidence="11">
    <location>
        <begin position="635"/>
        <end position="657"/>
    </location>
</feature>
<keyword evidence="17" id="KW-1185">Reference proteome</keyword>
<accession>F0RJC1</accession>
<gene>
    <name evidence="16" type="ordered locus">Deipr_0289</name>
</gene>
<organism evidence="16 17">
    <name type="scientific">Deinococcus proteolyticus (strain ATCC 35074 / DSM 20540 / JCM 6276 / NBRC 101906 / NCIMB 13154 / VKM Ac-1939 / CCM 2703 / MRP)</name>
    <dbReference type="NCBI Taxonomy" id="693977"/>
    <lineage>
        <taxon>Bacteria</taxon>
        <taxon>Thermotogati</taxon>
        <taxon>Deinococcota</taxon>
        <taxon>Deinococci</taxon>
        <taxon>Deinococcales</taxon>
        <taxon>Deinococcaceae</taxon>
        <taxon>Deinococcus</taxon>
    </lineage>
</organism>
<feature type="transmembrane region" description="Helical" evidence="11">
    <location>
        <begin position="609"/>
        <end position="629"/>
    </location>
</feature>
<evidence type="ECO:0000256" key="11">
    <source>
        <dbReference type="SAM" id="Phobius"/>
    </source>
</evidence>
<dbReference type="PANTHER" id="PTHR43373">
    <property type="entry name" value="NA(+)/H(+) ANTIPORTER SUBUNIT"/>
    <property type="match status" value="1"/>
</dbReference>
<dbReference type="eggNOG" id="COG2111">
    <property type="taxonomic scope" value="Bacteria"/>
</dbReference>
<feature type="transmembrane region" description="Helical" evidence="11">
    <location>
        <begin position="264"/>
        <end position="285"/>
    </location>
</feature>
<keyword evidence="2" id="KW-0813">Transport</keyword>
<keyword evidence="8 11" id="KW-0472">Membrane</keyword>
<feature type="transmembrane region" description="Helical" evidence="11">
    <location>
        <begin position="129"/>
        <end position="149"/>
    </location>
</feature>
<dbReference type="EC" id="1.6.99.5" evidence="16"/>